<dbReference type="EMBL" id="KB103225">
    <property type="protein sequence ID" value="ELK34442.1"/>
    <property type="molecule type" value="Genomic_DNA"/>
</dbReference>
<protein>
    <submittedName>
        <fullName evidence="1">60S ribosomal protein L4</fullName>
    </submittedName>
</protein>
<dbReference type="AlphaFoldDB" id="L5M7Y2"/>
<sequence length="185" mass="19519">MHCRVLKGNPPKTLRITLKLSPHAKTMSWNTVLHQAKHHKLPVNKAAAALEAKSDEKRVPGKEPVVGKTKASGELLALGRVTPSSPPLPPSMIAGWLLPGPNLKPQAEVPGPGHHQLPAMIAGCPCPGSPPKPPSTIAGWLRPSPSLKPLAEVLGLGQSTPSSLPLPPSSIAGWLHLVPCRCRHQ</sequence>
<name>L5M7Y2_MYODS</name>
<dbReference type="Proteomes" id="UP000010556">
    <property type="component" value="Unassembled WGS sequence"/>
</dbReference>
<accession>L5M7Y2</accession>
<keyword evidence="1" id="KW-0687">Ribonucleoprotein</keyword>
<reference evidence="2" key="1">
    <citation type="journal article" date="2013" name="Science">
        <title>Comparative analysis of bat genomes provides insight into the evolution of flight and immunity.</title>
        <authorList>
            <person name="Zhang G."/>
            <person name="Cowled C."/>
            <person name="Shi Z."/>
            <person name="Huang Z."/>
            <person name="Bishop-Lilly K.A."/>
            <person name="Fang X."/>
            <person name="Wynne J.W."/>
            <person name="Xiong Z."/>
            <person name="Baker M.L."/>
            <person name="Zhao W."/>
            <person name="Tachedjian M."/>
            <person name="Zhu Y."/>
            <person name="Zhou P."/>
            <person name="Jiang X."/>
            <person name="Ng J."/>
            <person name="Yang L."/>
            <person name="Wu L."/>
            <person name="Xiao J."/>
            <person name="Feng Y."/>
            <person name="Chen Y."/>
            <person name="Sun X."/>
            <person name="Zhang Y."/>
            <person name="Marsh G.A."/>
            <person name="Crameri G."/>
            <person name="Broder C.C."/>
            <person name="Frey K.G."/>
            <person name="Wang L.F."/>
            <person name="Wang J."/>
        </authorList>
    </citation>
    <scope>NUCLEOTIDE SEQUENCE [LARGE SCALE GENOMIC DNA]</scope>
</reference>
<keyword evidence="1" id="KW-0689">Ribosomal protein</keyword>
<proteinExistence type="predicted"/>
<dbReference type="GO" id="GO:0005840">
    <property type="term" value="C:ribosome"/>
    <property type="evidence" value="ECO:0007669"/>
    <property type="project" value="UniProtKB-KW"/>
</dbReference>
<gene>
    <name evidence="1" type="ORF">MDA_GLEAN10013822</name>
</gene>
<evidence type="ECO:0000313" key="2">
    <source>
        <dbReference type="Proteomes" id="UP000010556"/>
    </source>
</evidence>
<keyword evidence="2" id="KW-1185">Reference proteome</keyword>
<evidence type="ECO:0000313" key="1">
    <source>
        <dbReference type="EMBL" id="ELK34442.1"/>
    </source>
</evidence>
<organism evidence="1 2">
    <name type="scientific">Myotis davidii</name>
    <name type="common">David's myotis</name>
    <dbReference type="NCBI Taxonomy" id="225400"/>
    <lineage>
        <taxon>Eukaryota</taxon>
        <taxon>Metazoa</taxon>
        <taxon>Chordata</taxon>
        <taxon>Craniata</taxon>
        <taxon>Vertebrata</taxon>
        <taxon>Euteleostomi</taxon>
        <taxon>Mammalia</taxon>
        <taxon>Eutheria</taxon>
        <taxon>Laurasiatheria</taxon>
        <taxon>Chiroptera</taxon>
        <taxon>Yangochiroptera</taxon>
        <taxon>Vespertilionidae</taxon>
        <taxon>Myotis</taxon>
    </lineage>
</organism>